<proteinExistence type="predicted"/>
<name>A0A1Z5HQL9_9FIRM</name>
<dbReference type="AlphaFoldDB" id="A0A1Z5HQL9"/>
<dbReference type="Proteomes" id="UP000197032">
    <property type="component" value="Unassembled WGS sequence"/>
</dbReference>
<dbReference type="RefSeq" id="WP_088553301.1">
    <property type="nucleotide sequence ID" value="NZ_BDGJ01000035.1"/>
</dbReference>
<reference evidence="2" key="1">
    <citation type="journal article" date="2017" name="Appl. Environ. Microbiol.">
        <title>Genomic analysis of Calderihabitans maritimus KKC1, a thermophilic hydrogenogenic carboxydotrophic bacterium isolated from marine sediment.</title>
        <authorList>
            <person name="Omae K."/>
            <person name="Yoneda Y."/>
            <person name="Fukuyama Y."/>
            <person name="Yoshida T."/>
            <person name="Sako Y."/>
        </authorList>
    </citation>
    <scope>NUCLEOTIDE SEQUENCE [LARGE SCALE GENOMIC DNA]</scope>
    <source>
        <strain evidence="2">KKC1</strain>
    </source>
</reference>
<dbReference type="EMBL" id="BDGJ01000035">
    <property type="protein sequence ID" value="GAW91826.1"/>
    <property type="molecule type" value="Genomic_DNA"/>
</dbReference>
<evidence type="ECO:0008006" key="3">
    <source>
        <dbReference type="Google" id="ProtNLM"/>
    </source>
</evidence>
<evidence type="ECO:0000313" key="2">
    <source>
        <dbReference type="Proteomes" id="UP000197032"/>
    </source>
</evidence>
<gene>
    <name evidence="1" type="ORF">KKC1_09860</name>
</gene>
<protein>
    <recommendedName>
        <fullName evidence="3">DUF4878 domain-containing protein</fullName>
    </recommendedName>
</protein>
<comment type="caution">
    <text evidence="1">The sequence shown here is derived from an EMBL/GenBank/DDBJ whole genome shotgun (WGS) entry which is preliminary data.</text>
</comment>
<evidence type="ECO:0000313" key="1">
    <source>
        <dbReference type="EMBL" id="GAW91826.1"/>
    </source>
</evidence>
<sequence>MKKFAVGILISLLVFLSSGCALLEGTPLQSLFKKRVTDSTTPVQNEKFSQPEEALEEFFRVLAENGGEEAARLLTKEFRESSRYQDFLADVYEVGRLSGEIKILKKKEADGKTKIKVALEGWGRITVDLVREGETYKISWIY</sequence>
<dbReference type="PROSITE" id="PS51257">
    <property type="entry name" value="PROKAR_LIPOPROTEIN"/>
    <property type="match status" value="1"/>
</dbReference>
<keyword evidence="2" id="KW-1185">Reference proteome</keyword>
<organism evidence="1 2">
    <name type="scientific">Calderihabitans maritimus</name>
    <dbReference type="NCBI Taxonomy" id="1246530"/>
    <lineage>
        <taxon>Bacteria</taxon>
        <taxon>Bacillati</taxon>
        <taxon>Bacillota</taxon>
        <taxon>Clostridia</taxon>
        <taxon>Neomoorellales</taxon>
        <taxon>Calderihabitantaceae</taxon>
        <taxon>Calderihabitans</taxon>
    </lineage>
</organism>
<accession>A0A1Z5HQL9</accession>